<sequence>MPPLSLVMSALPVFDAVARLGSFSLAAEELNITQSAVSHRIKQLEQALGISLVHRTTRQLELTAEGQRLAEAAKRALTEVSQVLGLLCGERNEGVISISALSSIAVKWLVPHLADFHDEHPQLGVSVLASDEISDLRKDPVDCGLRFATGGSPGLHSTYLVGDWLVPLASPGFFKDKAVPDRAEDLAQFALQEAVFPVNAGTYYSWQTWFDAMGAEVSYRTAGPQFSRADMMIQAAIAGQGIILSRAMLLEQDLIERGLLVQVGKAIPCPFSYYFVTLPEKADWPKIIFLRDWLKREMGKTYRKITSLLDKLDTQTI</sequence>
<dbReference type="EMBL" id="VFIY01000005">
    <property type="protein sequence ID" value="TPD61618.1"/>
    <property type="molecule type" value="Genomic_DNA"/>
</dbReference>
<dbReference type="RefSeq" id="WP_139939122.1">
    <property type="nucleotide sequence ID" value="NZ_JBHSYP010000003.1"/>
</dbReference>
<organism evidence="6 7">
    <name type="scientific">Emcibacter nanhaiensis</name>
    <dbReference type="NCBI Taxonomy" id="1505037"/>
    <lineage>
        <taxon>Bacteria</taxon>
        <taxon>Pseudomonadati</taxon>
        <taxon>Pseudomonadota</taxon>
        <taxon>Alphaproteobacteria</taxon>
        <taxon>Emcibacterales</taxon>
        <taxon>Emcibacteraceae</taxon>
        <taxon>Emcibacter</taxon>
    </lineage>
</organism>
<evidence type="ECO:0000313" key="7">
    <source>
        <dbReference type="Proteomes" id="UP000319148"/>
    </source>
</evidence>
<gene>
    <name evidence="6" type="ORF">FIV46_05255</name>
</gene>
<evidence type="ECO:0000256" key="4">
    <source>
        <dbReference type="ARBA" id="ARBA00023163"/>
    </source>
</evidence>
<proteinExistence type="inferred from homology"/>
<feature type="domain" description="HTH lysR-type" evidence="5">
    <location>
        <begin position="13"/>
        <end position="63"/>
    </location>
</feature>
<comment type="caution">
    <text evidence="6">The sequence shown here is derived from an EMBL/GenBank/DDBJ whole genome shotgun (WGS) entry which is preliminary data.</text>
</comment>
<dbReference type="GO" id="GO:0003700">
    <property type="term" value="F:DNA-binding transcription factor activity"/>
    <property type="evidence" value="ECO:0007669"/>
    <property type="project" value="InterPro"/>
</dbReference>
<accession>A0A501PN82</accession>
<dbReference type="Proteomes" id="UP000319148">
    <property type="component" value="Unassembled WGS sequence"/>
</dbReference>
<keyword evidence="3" id="KW-0238">DNA-binding</keyword>
<dbReference type="Gene3D" id="1.10.10.10">
    <property type="entry name" value="Winged helix-like DNA-binding domain superfamily/Winged helix DNA-binding domain"/>
    <property type="match status" value="1"/>
</dbReference>
<dbReference type="OrthoDB" id="9807765at2"/>
<dbReference type="InterPro" id="IPR036390">
    <property type="entry name" value="WH_DNA-bd_sf"/>
</dbReference>
<evidence type="ECO:0000256" key="1">
    <source>
        <dbReference type="ARBA" id="ARBA00009437"/>
    </source>
</evidence>
<dbReference type="PANTHER" id="PTHR30537">
    <property type="entry name" value="HTH-TYPE TRANSCRIPTIONAL REGULATOR"/>
    <property type="match status" value="1"/>
</dbReference>
<keyword evidence="2" id="KW-0805">Transcription regulation</keyword>
<dbReference type="Pfam" id="PF00126">
    <property type="entry name" value="HTH_1"/>
    <property type="match status" value="1"/>
</dbReference>
<protein>
    <submittedName>
        <fullName evidence="6">LysR family transcriptional regulator</fullName>
    </submittedName>
</protein>
<dbReference type="InterPro" id="IPR058163">
    <property type="entry name" value="LysR-type_TF_proteobact-type"/>
</dbReference>
<dbReference type="GO" id="GO:0006351">
    <property type="term" value="P:DNA-templated transcription"/>
    <property type="evidence" value="ECO:0007669"/>
    <property type="project" value="TreeGrafter"/>
</dbReference>
<dbReference type="Pfam" id="PF03466">
    <property type="entry name" value="LysR_substrate"/>
    <property type="match status" value="1"/>
</dbReference>
<dbReference type="PANTHER" id="PTHR30537:SF74">
    <property type="entry name" value="HTH-TYPE TRANSCRIPTIONAL REGULATOR TRPI"/>
    <property type="match status" value="1"/>
</dbReference>
<evidence type="ECO:0000313" key="6">
    <source>
        <dbReference type="EMBL" id="TPD61618.1"/>
    </source>
</evidence>
<dbReference type="GO" id="GO:0043565">
    <property type="term" value="F:sequence-specific DNA binding"/>
    <property type="evidence" value="ECO:0007669"/>
    <property type="project" value="TreeGrafter"/>
</dbReference>
<keyword evidence="4" id="KW-0804">Transcription</keyword>
<dbReference type="AlphaFoldDB" id="A0A501PN82"/>
<dbReference type="Gene3D" id="3.40.190.10">
    <property type="entry name" value="Periplasmic binding protein-like II"/>
    <property type="match status" value="2"/>
</dbReference>
<dbReference type="PRINTS" id="PR00039">
    <property type="entry name" value="HTHLYSR"/>
</dbReference>
<dbReference type="InterPro" id="IPR000847">
    <property type="entry name" value="LysR_HTH_N"/>
</dbReference>
<dbReference type="InterPro" id="IPR036388">
    <property type="entry name" value="WH-like_DNA-bd_sf"/>
</dbReference>
<reference evidence="7" key="1">
    <citation type="submission" date="2019-06" db="EMBL/GenBank/DDBJ databases">
        <title>The complete genome of Emcibacter congregatus ZYLT.</title>
        <authorList>
            <person name="Zhao Z."/>
        </authorList>
    </citation>
    <scope>NUCLEOTIDE SEQUENCE [LARGE SCALE GENOMIC DNA]</scope>
    <source>
        <strain evidence="7">MCCC 1A06723</strain>
    </source>
</reference>
<dbReference type="PROSITE" id="PS50931">
    <property type="entry name" value="HTH_LYSR"/>
    <property type="match status" value="1"/>
</dbReference>
<dbReference type="CDD" id="cd08432">
    <property type="entry name" value="PBP2_GcdR_TrpI_HvrB_AmpR_like"/>
    <property type="match status" value="1"/>
</dbReference>
<keyword evidence="7" id="KW-1185">Reference proteome</keyword>
<comment type="similarity">
    <text evidence="1">Belongs to the LysR transcriptional regulatory family.</text>
</comment>
<dbReference type="SUPFAM" id="SSF53850">
    <property type="entry name" value="Periplasmic binding protein-like II"/>
    <property type="match status" value="1"/>
</dbReference>
<dbReference type="InterPro" id="IPR005119">
    <property type="entry name" value="LysR_subst-bd"/>
</dbReference>
<dbReference type="FunFam" id="1.10.10.10:FF:000001">
    <property type="entry name" value="LysR family transcriptional regulator"/>
    <property type="match status" value="1"/>
</dbReference>
<evidence type="ECO:0000256" key="2">
    <source>
        <dbReference type="ARBA" id="ARBA00023015"/>
    </source>
</evidence>
<evidence type="ECO:0000259" key="5">
    <source>
        <dbReference type="PROSITE" id="PS50931"/>
    </source>
</evidence>
<name>A0A501PN82_9PROT</name>
<dbReference type="SUPFAM" id="SSF46785">
    <property type="entry name" value="Winged helix' DNA-binding domain"/>
    <property type="match status" value="1"/>
</dbReference>
<evidence type="ECO:0000256" key="3">
    <source>
        <dbReference type="ARBA" id="ARBA00023125"/>
    </source>
</evidence>